<evidence type="ECO:0000313" key="1">
    <source>
        <dbReference type="EMBL" id="CAD7395088.1"/>
    </source>
</evidence>
<dbReference type="AlphaFoldDB" id="A0A7R9GT18"/>
<name>A0A7R9GT18_TIMPO</name>
<organism evidence="1">
    <name type="scientific">Timema poppense</name>
    <name type="common">Walking stick</name>
    <dbReference type="NCBI Taxonomy" id="170557"/>
    <lineage>
        <taxon>Eukaryota</taxon>
        <taxon>Metazoa</taxon>
        <taxon>Ecdysozoa</taxon>
        <taxon>Arthropoda</taxon>
        <taxon>Hexapoda</taxon>
        <taxon>Insecta</taxon>
        <taxon>Pterygota</taxon>
        <taxon>Neoptera</taxon>
        <taxon>Polyneoptera</taxon>
        <taxon>Phasmatodea</taxon>
        <taxon>Timematodea</taxon>
        <taxon>Timematoidea</taxon>
        <taxon>Timematidae</taxon>
        <taxon>Timema</taxon>
    </lineage>
</organism>
<reference evidence="1" key="1">
    <citation type="submission" date="2020-11" db="EMBL/GenBank/DDBJ databases">
        <authorList>
            <person name="Tran Van P."/>
        </authorList>
    </citation>
    <scope>NUCLEOTIDE SEQUENCE</scope>
</reference>
<sequence length="343" mass="38285">MDAEDYVGMWPFVLCLTIRLGYPKIYTAKCGQPRWSLIMRSSQEQMFVGSNPTGVNGHPVRAVEHKLRKFGSSLVEIEVALRTVGDRLFRFTGCRLSDSLFTRSEEVTAHTPCVSPPFSPQSTMLTPHSTVLYQRSVLTRYSEPMASLVLTDSSQLTSDSQHLGLIHAFLGMQTKSQVLLVWFVIDLQVTDRIPVGSDTISIIWLEPCSLDHVVNEAEILSGICDNNNEKDDDRGLKEEVNPHLRGGRVENHLGKTTPVHPTNIRTSISPSLAVELNTTSALVNYATEGLGGFCLEKVYPNFHGKLVENYFEKTTLSSLNRKPGISKLEYSHFKPMPDVFSID</sequence>
<protein>
    <submittedName>
        <fullName evidence="1">Uncharacterized protein</fullName>
    </submittedName>
</protein>
<proteinExistence type="predicted"/>
<gene>
    <name evidence="1" type="ORF">TPSB3V08_LOCUS5</name>
</gene>
<dbReference type="EMBL" id="OD000002">
    <property type="protein sequence ID" value="CAD7395088.1"/>
    <property type="molecule type" value="Genomic_DNA"/>
</dbReference>
<accession>A0A7R9GT18</accession>